<dbReference type="RefSeq" id="WP_045025997.1">
    <property type="nucleotide sequence ID" value="NZ_JRHC01000001.1"/>
</dbReference>
<dbReference type="PANTHER" id="PTHR12526">
    <property type="entry name" value="GLYCOSYLTRANSFERASE"/>
    <property type="match status" value="1"/>
</dbReference>
<dbReference type="STRING" id="1544798.LH29_02815"/>
<dbReference type="Gene3D" id="3.40.50.2000">
    <property type="entry name" value="Glycogen Phosphorylase B"/>
    <property type="match status" value="2"/>
</dbReference>
<name>A0A0D8JD10_9BACT</name>
<sequence length="385" mass="44386">MHKQKQEKKKIVIVGSAYPLRGGGIATFNERMAKAFMDNGDDVKIYTFSLQYPSILFPGKTQYSEEEPPERLDIEVMVNSINPFNWIKVGRYLRKLAPDLVILRYWIPFMGPCLGTISKIVRKNKKTKVIAITDNVIPHEKKPGDTLLSRYFVKNVDAFITMSKSVLNDLNQFDTEKPRSYTPHPLYDNFGAIIPKEIAKEQLGLEKNTNYILFFGFIRDYKGLDILLEAFANKKLRELPVKLLIAGEFYSKPDKYLEIIKKHQLEDYIELRTGFIPNTDVHKYFCASDVVVQPYKTATQSGITQVAYHFNKPMITTNVGGLAELIPNEKVGYVVNTDQQEIADAIYKFYELNKETEFSTNAAEEKKKYSWEVFVENLLHIYQSL</sequence>
<dbReference type="InterPro" id="IPR028098">
    <property type="entry name" value="Glyco_trans_4-like_N"/>
</dbReference>
<evidence type="ECO:0000259" key="1">
    <source>
        <dbReference type="Pfam" id="PF00534"/>
    </source>
</evidence>
<dbReference type="GO" id="GO:0016757">
    <property type="term" value="F:glycosyltransferase activity"/>
    <property type="evidence" value="ECO:0007669"/>
    <property type="project" value="InterPro"/>
</dbReference>
<reference evidence="3 4" key="1">
    <citation type="submission" date="2014-09" db="EMBL/GenBank/DDBJ databases">
        <title>Draft Genome Sequence of Draconibacterium sp. JN14CK-3.</title>
        <authorList>
            <person name="Dong C."/>
            <person name="Lai Q."/>
            <person name="Shao Z."/>
        </authorList>
    </citation>
    <scope>NUCLEOTIDE SEQUENCE [LARGE SCALE GENOMIC DNA]</scope>
    <source>
        <strain evidence="3 4">JN14CK-3</strain>
    </source>
</reference>
<evidence type="ECO:0000313" key="3">
    <source>
        <dbReference type="EMBL" id="KJF44441.1"/>
    </source>
</evidence>
<proteinExistence type="predicted"/>
<comment type="caution">
    <text evidence="3">The sequence shown here is derived from an EMBL/GenBank/DDBJ whole genome shotgun (WGS) entry which is preliminary data.</text>
</comment>
<keyword evidence="4" id="KW-1185">Reference proteome</keyword>
<accession>A0A0D8JD10</accession>
<protein>
    <submittedName>
        <fullName evidence="3">Glycosyl transferase family 1</fullName>
    </submittedName>
</protein>
<feature type="domain" description="Glycosyltransferase subfamily 4-like N-terminal" evidence="2">
    <location>
        <begin position="23"/>
        <end position="174"/>
    </location>
</feature>
<dbReference type="SUPFAM" id="SSF53756">
    <property type="entry name" value="UDP-Glycosyltransferase/glycogen phosphorylase"/>
    <property type="match status" value="1"/>
</dbReference>
<feature type="domain" description="Glycosyl transferase family 1" evidence="1">
    <location>
        <begin position="196"/>
        <end position="362"/>
    </location>
</feature>
<gene>
    <name evidence="3" type="ORF">LH29_02815</name>
</gene>
<dbReference type="AlphaFoldDB" id="A0A0D8JD10"/>
<dbReference type="EMBL" id="JRHC01000001">
    <property type="protein sequence ID" value="KJF44441.1"/>
    <property type="molecule type" value="Genomic_DNA"/>
</dbReference>
<dbReference type="PATRIC" id="fig|1544798.3.peg.582"/>
<dbReference type="OrthoDB" id="9771846at2"/>
<dbReference type="PANTHER" id="PTHR12526:SF634">
    <property type="entry name" value="BLL3361 PROTEIN"/>
    <property type="match status" value="1"/>
</dbReference>
<dbReference type="Pfam" id="PF13439">
    <property type="entry name" value="Glyco_transf_4"/>
    <property type="match status" value="1"/>
</dbReference>
<evidence type="ECO:0000259" key="2">
    <source>
        <dbReference type="Pfam" id="PF13439"/>
    </source>
</evidence>
<evidence type="ECO:0000313" key="4">
    <source>
        <dbReference type="Proteomes" id="UP000032544"/>
    </source>
</evidence>
<dbReference type="Proteomes" id="UP000032544">
    <property type="component" value="Unassembled WGS sequence"/>
</dbReference>
<dbReference type="Pfam" id="PF00534">
    <property type="entry name" value="Glycos_transf_1"/>
    <property type="match status" value="1"/>
</dbReference>
<dbReference type="InterPro" id="IPR001296">
    <property type="entry name" value="Glyco_trans_1"/>
</dbReference>
<keyword evidence="3" id="KW-0808">Transferase</keyword>
<organism evidence="3 4">
    <name type="scientific">Draconibacterium sediminis</name>
    <dbReference type="NCBI Taxonomy" id="1544798"/>
    <lineage>
        <taxon>Bacteria</taxon>
        <taxon>Pseudomonadati</taxon>
        <taxon>Bacteroidota</taxon>
        <taxon>Bacteroidia</taxon>
        <taxon>Marinilabiliales</taxon>
        <taxon>Prolixibacteraceae</taxon>
        <taxon>Draconibacterium</taxon>
    </lineage>
</organism>